<dbReference type="Pfam" id="PF04326">
    <property type="entry name" value="SLFN_AlbA_2"/>
    <property type="match status" value="1"/>
</dbReference>
<comment type="caution">
    <text evidence="2">The sequence shown here is derived from an EMBL/GenBank/DDBJ whole genome shotgun (WGS) entry which is preliminary data.</text>
</comment>
<name>A0A644VQA0_9ZZZZ</name>
<dbReference type="PANTHER" id="PTHR30595:SF6">
    <property type="entry name" value="SCHLAFEN ALBA-2 DOMAIN-CONTAINING PROTEIN"/>
    <property type="match status" value="1"/>
</dbReference>
<gene>
    <name evidence="2" type="ORF">SDC9_39506</name>
</gene>
<dbReference type="InterPro" id="IPR038461">
    <property type="entry name" value="Schlafen_AlbA_2_dom_sf"/>
</dbReference>
<reference evidence="2" key="1">
    <citation type="submission" date="2019-08" db="EMBL/GenBank/DDBJ databases">
        <authorList>
            <person name="Kucharzyk K."/>
            <person name="Murdoch R.W."/>
            <person name="Higgins S."/>
            <person name="Loffler F."/>
        </authorList>
    </citation>
    <scope>NUCLEOTIDE SEQUENCE</scope>
</reference>
<organism evidence="2">
    <name type="scientific">bioreactor metagenome</name>
    <dbReference type="NCBI Taxonomy" id="1076179"/>
    <lineage>
        <taxon>unclassified sequences</taxon>
        <taxon>metagenomes</taxon>
        <taxon>ecological metagenomes</taxon>
    </lineage>
</organism>
<accession>A0A644VQA0</accession>
<protein>
    <recommendedName>
        <fullName evidence="1">Schlafen AlbA-2 domain-containing protein</fullName>
    </recommendedName>
</protein>
<sequence>MNENSLFDKKSLKSLTINNPNWDEIAKDCVSFANAFGGRIVFGIEDNDELPPKGQKIPEELISKLSKQIQNRTINVSVIPQLKKAENDAEYIELLIQRNASAIASTSNGRYYIRINDDSKPLLPDELSRLLTDKGAFVWETQTNLKINKNEYDFNKMEKFLYDIQKSDRITNFIKEKTIQELLEYYFMISGDYLTNLGVLWIGKREHRARLLYSPLVQFIKYDENERKVNKILWDDYSNNPKEIIQSIMNDIPDWKEGIEISDGIFRKNIFNYDEEVIRELVVNALVHRPYTIRGDIFINLYPDRLEIHNPGLFPLGVTPQNILHKSIQRNPHLAKLFYDLKIMEKEGSGYDKIYETLLSNGKPLPEPLEEFDRVKVTIRKRIINKDVIQFIDKVNLEFQLKSKEIISLGLIAQNTKLTAIEFSKFLGLIDKDDTRIWLGRLLDYNLIKSKGRTKGKEYFVNPIILKKHKYKGLTDLKNIPSHRLAALIIEDLSRYNKSSISDIHKRIGNEIPLRTLRYQINKLIEEGKLFKEGINKGTKYFIDK</sequence>
<dbReference type="InterPro" id="IPR038475">
    <property type="entry name" value="RecG_C_sf"/>
</dbReference>
<dbReference type="Gene3D" id="3.30.950.30">
    <property type="entry name" value="Schlafen, AAA domain"/>
    <property type="match status" value="1"/>
</dbReference>
<feature type="domain" description="Schlafen AlbA-2" evidence="1">
    <location>
        <begin position="12"/>
        <end position="122"/>
    </location>
</feature>
<proteinExistence type="predicted"/>
<evidence type="ECO:0000313" key="2">
    <source>
        <dbReference type="EMBL" id="MPL93380.1"/>
    </source>
</evidence>
<dbReference type="InterPro" id="IPR007421">
    <property type="entry name" value="Schlafen_AlbA_2_dom"/>
</dbReference>
<dbReference type="EMBL" id="VSSQ01000390">
    <property type="protein sequence ID" value="MPL93380.1"/>
    <property type="molecule type" value="Genomic_DNA"/>
</dbReference>
<dbReference type="AlphaFoldDB" id="A0A644VQA0"/>
<dbReference type="PANTHER" id="PTHR30595">
    <property type="entry name" value="GLPR-RELATED TRANSCRIPTIONAL REPRESSOR"/>
    <property type="match status" value="1"/>
</dbReference>
<evidence type="ECO:0000259" key="1">
    <source>
        <dbReference type="Pfam" id="PF04326"/>
    </source>
</evidence>
<dbReference type="Gene3D" id="3.30.565.60">
    <property type="match status" value="1"/>
</dbReference>
<dbReference type="Pfam" id="PF13749">
    <property type="entry name" value="HATPase_c_4"/>
    <property type="match status" value="1"/>
</dbReference>